<dbReference type="STRING" id="390241.SAMN04488023_11211"/>
<dbReference type="Proteomes" id="UP000199572">
    <property type="component" value="Unassembled WGS sequence"/>
</dbReference>
<evidence type="ECO:0000313" key="2">
    <source>
        <dbReference type="Proteomes" id="UP000199572"/>
    </source>
</evidence>
<proteinExistence type="predicted"/>
<keyword evidence="2" id="KW-1185">Reference proteome</keyword>
<sequence length="32" mass="3880">MVRYKRTILAGRASEYMVREIDERMVRELYGS</sequence>
<organism evidence="1 2">
    <name type="scientific">Pedobacter rhizosphaerae</name>
    <dbReference type="NCBI Taxonomy" id="390241"/>
    <lineage>
        <taxon>Bacteria</taxon>
        <taxon>Pseudomonadati</taxon>
        <taxon>Bacteroidota</taxon>
        <taxon>Sphingobacteriia</taxon>
        <taxon>Sphingobacteriales</taxon>
        <taxon>Sphingobacteriaceae</taxon>
        <taxon>Pedobacter</taxon>
    </lineage>
</organism>
<reference evidence="1 2" key="1">
    <citation type="submission" date="2016-10" db="EMBL/GenBank/DDBJ databases">
        <authorList>
            <person name="de Groot N.N."/>
        </authorList>
    </citation>
    <scope>NUCLEOTIDE SEQUENCE [LARGE SCALE GENOMIC DNA]</scope>
    <source>
        <strain evidence="1 2">DSM 18610</strain>
    </source>
</reference>
<accession>A0A1H9QJ40</accession>
<protein>
    <submittedName>
        <fullName evidence="1">Uncharacterized protein</fullName>
    </submittedName>
</protein>
<dbReference type="AlphaFoldDB" id="A0A1H9QJ40"/>
<gene>
    <name evidence="1" type="ORF">SAMN04488023_11211</name>
</gene>
<evidence type="ECO:0000313" key="1">
    <source>
        <dbReference type="EMBL" id="SER60448.1"/>
    </source>
</evidence>
<dbReference type="EMBL" id="FOGG01000012">
    <property type="protein sequence ID" value="SER60448.1"/>
    <property type="molecule type" value="Genomic_DNA"/>
</dbReference>
<name>A0A1H9QJ40_9SPHI</name>